<name>A0A5P8W9H2_9NOSO</name>
<evidence type="ECO:0000313" key="2">
    <source>
        <dbReference type="Proteomes" id="UP000326678"/>
    </source>
</evidence>
<dbReference type="KEGG" id="nsh:GXM_06882"/>
<proteinExistence type="predicted"/>
<organism evidence="1 2">
    <name type="scientific">Nostoc sphaeroides CCNUC1</name>
    <dbReference type="NCBI Taxonomy" id="2653204"/>
    <lineage>
        <taxon>Bacteria</taxon>
        <taxon>Bacillati</taxon>
        <taxon>Cyanobacteriota</taxon>
        <taxon>Cyanophyceae</taxon>
        <taxon>Nostocales</taxon>
        <taxon>Nostocaceae</taxon>
        <taxon>Nostoc</taxon>
    </lineage>
</organism>
<sequence>MEFGVWSLEFGVWSYLSPLSFSSPSSPTPYSLLPTPFIFIKN</sequence>
<accession>A0A5P8W9H2</accession>
<reference evidence="1 2" key="1">
    <citation type="submission" date="2019-10" db="EMBL/GenBank/DDBJ databases">
        <title>Genomic and transcriptomic insights into the perfect genentic adaptation of a filamentous nitrogen-fixing cyanobacterium to rice fields.</title>
        <authorList>
            <person name="Chen Z."/>
        </authorList>
    </citation>
    <scope>NUCLEOTIDE SEQUENCE [LARGE SCALE GENOMIC DNA]</scope>
    <source>
        <strain evidence="1">CCNUC1</strain>
    </source>
</reference>
<gene>
    <name evidence="1" type="ORF">GXM_06882</name>
</gene>
<keyword evidence="2" id="KW-1185">Reference proteome</keyword>
<dbReference type="Proteomes" id="UP000326678">
    <property type="component" value="Chromosome Gxm1"/>
</dbReference>
<protein>
    <submittedName>
        <fullName evidence="1">Uncharacterized protein</fullName>
    </submittedName>
</protein>
<dbReference type="EMBL" id="CP045226">
    <property type="protein sequence ID" value="QFS49388.1"/>
    <property type="molecule type" value="Genomic_DNA"/>
</dbReference>
<dbReference type="AlphaFoldDB" id="A0A5P8W9H2"/>
<evidence type="ECO:0000313" key="1">
    <source>
        <dbReference type="EMBL" id="QFS49388.1"/>
    </source>
</evidence>